<keyword evidence="1" id="KW-1133">Transmembrane helix</keyword>
<protein>
    <submittedName>
        <fullName evidence="2">Uncharacterized protein</fullName>
    </submittedName>
</protein>
<dbReference type="Proteomes" id="UP000186026">
    <property type="component" value="Unassembled WGS sequence"/>
</dbReference>
<feature type="transmembrane region" description="Helical" evidence="1">
    <location>
        <begin position="5"/>
        <end position="23"/>
    </location>
</feature>
<accession>A0A1N7NRY7</accession>
<sequence length="71" mass="7586">MRALGIILIVIGIAMFIFSGISFNTEENIIDAGPIQVNKTKENEVNWPNYAGGISVAAGIILLVGGRKNKN</sequence>
<keyword evidence="1" id="KW-0472">Membrane</keyword>
<name>A0A1N7NRY7_9BACT</name>
<dbReference type="STRING" id="529505.SAMN05421761_111109"/>
<organism evidence="2 3">
    <name type="scientific">Belliella pelovolcani</name>
    <dbReference type="NCBI Taxonomy" id="529505"/>
    <lineage>
        <taxon>Bacteria</taxon>
        <taxon>Pseudomonadati</taxon>
        <taxon>Bacteroidota</taxon>
        <taxon>Cytophagia</taxon>
        <taxon>Cytophagales</taxon>
        <taxon>Cyclobacteriaceae</taxon>
        <taxon>Belliella</taxon>
    </lineage>
</organism>
<evidence type="ECO:0000313" key="2">
    <source>
        <dbReference type="EMBL" id="SIT01135.1"/>
    </source>
</evidence>
<reference evidence="3" key="1">
    <citation type="submission" date="2017-01" db="EMBL/GenBank/DDBJ databases">
        <authorList>
            <person name="Varghese N."/>
            <person name="Submissions S."/>
        </authorList>
    </citation>
    <scope>NUCLEOTIDE SEQUENCE [LARGE SCALE GENOMIC DNA]</scope>
    <source>
        <strain evidence="3">DSM 46698</strain>
    </source>
</reference>
<dbReference type="RefSeq" id="WP_076502072.1">
    <property type="nucleotide sequence ID" value="NZ_FTOP01000011.1"/>
</dbReference>
<dbReference type="EMBL" id="FTOP01000011">
    <property type="protein sequence ID" value="SIT01135.1"/>
    <property type="molecule type" value="Genomic_DNA"/>
</dbReference>
<dbReference type="AlphaFoldDB" id="A0A1N7NRY7"/>
<keyword evidence="3" id="KW-1185">Reference proteome</keyword>
<keyword evidence="1" id="KW-0812">Transmembrane</keyword>
<evidence type="ECO:0000313" key="3">
    <source>
        <dbReference type="Proteomes" id="UP000186026"/>
    </source>
</evidence>
<proteinExistence type="predicted"/>
<gene>
    <name evidence="2" type="ORF">SAMN05421761_111109</name>
</gene>
<dbReference type="OrthoDB" id="1375121at2"/>
<feature type="transmembrane region" description="Helical" evidence="1">
    <location>
        <begin position="47"/>
        <end position="65"/>
    </location>
</feature>
<evidence type="ECO:0000256" key="1">
    <source>
        <dbReference type="SAM" id="Phobius"/>
    </source>
</evidence>